<dbReference type="Proteomes" id="UP000655287">
    <property type="component" value="Unassembled WGS sequence"/>
</dbReference>
<keyword evidence="2" id="KW-1185">Reference proteome</keyword>
<protein>
    <submittedName>
        <fullName evidence="1">Uncharacterized protein</fullName>
    </submittedName>
</protein>
<evidence type="ECO:0000313" key="1">
    <source>
        <dbReference type="EMBL" id="GII79444.1"/>
    </source>
</evidence>
<name>A0A919R4K6_9ACTN</name>
<evidence type="ECO:0000313" key="2">
    <source>
        <dbReference type="Proteomes" id="UP000655287"/>
    </source>
</evidence>
<gene>
    <name evidence="1" type="ORF">Sru01_44260</name>
</gene>
<dbReference type="EMBL" id="BOOU01000058">
    <property type="protein sequence ID" value="GII79444.1"/>
    <property type="molecule type" value="Genomic_DNA"/>
</dbReference>
<sequence>MIMTIGTSVTCTGDRRGLVVAAPRMRRAGRPAAALDKDGCGGMDAAGAARRRDGERCTGMREYIDVDATSLARTGARFQGAEADYGRYVAELRERLDGAGFPWPDQEATTAASLYAQIMAHLLGRGAGLADRLGDVGARYTAVGRAVTATEEAAAAEARRAGQDIV</sequence>
<dbReference type="AlphaFoldDB" id="A0A919R4K6"/>
<comment type="caution">
    <text evidence="1">The sequence shown here is derived from an EMBL/GenBank/DDBJ whole genome shotgun (WGS) entry which is preliminary data.</text>
</comment>
<proteinExistence type="predicted"/>
<accession>A0A919R4K6</accession>
<reference evidence="1" key="1">
    <citation type="submission" date="2021-01" db="EMBL/GenBank/DDBJ databases">
        <title>Whole genome shotgun sequence of Sphaerisporangium rufum NBRC 109079.</title>
        <authorList>
            <person name="Komaki H."/>
            <person name="Tamura T."/>
        </authorList>
    </citation>
    <scope>NUCLEOTIDE SEQUENCE</scope>
    <source>
        <strain evidence="1">NBRC 109079</strain>
    </source>
</reference>
<organism evidence="1 2">
    <name type="scientific">Sphaerisporangium rufum</name>
    <dbReference type="NCBI Taxonomy" id="1381558"/>
    <lineage>
        <taxon>Bacteria</taxon>
        <taxon>Bacillati</taxon>
        <taxon>Actinomycetota</taxon>
        <taxon>Actinomycetes</taxon>
        <taxon>Streptosporangiales</taxon>
        <taxon>Streptosporangiaceae</taxon>
        <taxon>Sphaerisporangium</taxon>
    </lineage>
</organism>